<sequence length="214" mass="25030">MVRLKCDFENGIDVGAVGSKGGLSLEWKENSLVSLRSFSSFHIDVEIHDNERGDVCLFLGLCWGILMRLLTLLRKKGGCLRSERQMNPFRTTLEDCNLRDLGFVGQWFTWERGKFSNTNIRERLDRRVVTLSWINIFPSYQIEHLSHFFSDHCPILLDTMKKSWNDQCSFDNGFRFEAKWCLDSSFEEMVRSSWNDVSGSVPLKLERLRSLFQR</sequence>
<proteinExistence type="predicted"/>
<accession>A0A8J5Y2F6</accession>
<evidence type="ECO:0000313" key="1">
    <source>
        <dbReference type="EMBL" id="KAG8475094.1"/>
    </source>
</evidence>
<gene>
    <name evidence="1" type="ORF">CXB51_032030</name>
</gene>
<dbReference type="PANTHER" id="PTHR33710">
    <property type="entry name" value="BNAC02G09200D PROTEIN"/>
    <property type="match status" value="1"/>
</dbReference>
<name>A0A8J5Y2F6_9ROSI</name>
<dbReference type="Gene3D" id="3.60.10.10">
    <property type="entry name" value="Endonuclease/exonuclease/phosphatase"/>
    <property type="match status" value="1"/>
</dbReference>
<dbReference type="PANTHER" id="PTHR33710:SF71">
    <property type="entry name" value="ENDONUCLEASE_EXONUCLEASE_PHOSPHATASE DOMAIN-CONTAINING PROTEIN"/>
    <property type="match status" value="1"/>
</dbReference>
<reference evidence="1 2" key="1">
    <citation type="journal article" date="2021" name="bioRxiv">
        <title>The Gossypium anomalum genome as a resource for cotton improvement and evolutionary analysis of hybrid incompatibility.</title>
        <authorList>
            <person name="Grover C.E."/>
            <person name="Yuan D."/>
            <person name="Arick M.A."/>
            <person name="Miller E.R."/>
            <person name="Hu G."/>
            <person name="Peterson D.G."/>
            <person name="Wendel J.F."/>
            <person name="Udall J.A."/>
        </authorList>
    </citation>
    <scope>NUCLEOTIDE SEQUENCE [LARGE SCALE GENOMIC DNA]</scope>
    <source>
        <strain evidence="1">JFW-Udall</strain>
        <tissue evidence="1">Leaf</tissue>
    </source>
</reference>
<keyword evidence="2" id="KW-1185">Reference proteome</keyword>
<comment type="caution">
    <text evidence="1">The sequence shown here is derived from an EMBL/GenBank/DDBJ whole genome shotgun (WGS) entry which is preliminary data.</text>
</comment>
<dbReference type="OrthoDB" id="999476at2759"/>
<dbReference type="InterPro" id="IPR036691">
    <property type="entry name" value="Endo/exonu/phosph_ase_sf"/>
</dbReference>
<dbReference type="EMBL" id="JAHUZN010000012">
    <property type="protein sequence ID" value="KAG8475094.1"/>
    <property type="molecule type" value="Genomic_DNA"/>
</dbReference>
<dbReference type="AlphaFoldDB" id="A0A8J5Y2F6"/>
<dbReference type="Proteomes" id="UP000701853">
    <property type="component" value="Chromosome 12"/>
</dbReference>
<evidence type="ECO:0000313" key="2">
    <source>
        <dbReference type="Proteomes" id="UP000701853"/>
    </source>
</evidence>
<dbReference type="SUPFAM" id="SSF56219">
    <property type="entry name" value="DNase I-like"/>
    <property type="match status" value="1"/>
</dbReference>
<protein>
    <recommendedName>
        <fullName evidence="3">Endonuclease/exonuclease/phosphatase domain-containing protein</fullName>
    </recommendedName>
</protein>
<evidence type="ECO:0008006" key="3">
    <source>
        <dbReference type="Google" id="ProtNLM"/>
    </source>
</evidence>
<organism evidence="1 2">
    <name type="scientific">Gossypium anomalum</name>
    <dbReference type="NCBI Taxonomy" id="47600"/>
    <lineage>
        <taxon>Eukaryota</taxon>
        <taxon>Viridiplantae</taxon>
        <taxon>Streptophyta</taxon>
        <taxon>Embryophyta</taxon>
        <taxon>Tracheophyta</taxon>
        <taxon>Spermatophyta</taxon>
        <taxon>Magnoliopsida</taxon>
        <taxon>eudicotyledons</taxon>
        <taxon>Gunneridae</taxon>
        <taxon>Pentapetalae</taxon>
        <taxon>rosids</taxon>
        <taxon>malvids</taxon>
        <taxon>Malvales</taxon>
        <taxon>Malvaceae</taxon>
        <taxon>Malvoideae</taxon>
        <taxon>Gossypium</taxon>
    </lineage>
</organism>